<evidence type="ECO:0000313" key="2">
    <source>
        <dbReference type="Proteomes" id="UP000277204"/>
    </source>
</evidence>
<accession>A0A183MBF1</accession>
<dbReference type="Proteomes" id="UP000277204">
    <property type="component" value="Unassembled WGS sequence"/>
</dbReference>
<evidence type="ECO:0000313" key="1">
    <source>
        <dbReference type="EMBL" id="VDP05845.1"/>
    </source>
</evidence>
<dbReference type="AlphaFoldDB" id="A0A183MBF1"/>
<organism evidence="1 2">
    <name type="scientific">Schistosoma margrebowiei</name>
    <dbReference type="NCBI Taxonomy" id="48269"/>
    <lineage>
        <taxon>Eukaryota</taxon>
        <taxon>Metazoa</taxon>
        <taxon>Spiralia</taxon>
        <taxon>Lophotrochozoa</taxon>
        <taxon>Platyhelminthes</taxon>
        <taxon>Trematoda</taxon>
        <taxon>Digenea</taxon>
        <taxon>Strigeidida</taxon>
        <taxon>Schistosomatoidea</taxon>
        <taxon>Schistosomatidae</taxon>
        <taxon>Schistosoma</taxon>
    </lineage>
</organism>
<dbReference type="EMBL" id="UZAI01009817">
    <property type="protein sequence ID" value="VDP05845.1"/>
    <property type="molecule type" value="Genomic_DNA"/>
</dbReference>
<proteinExistence type="predicted"/>
<gene>
    <name evidence="1" type="ORF">SMRZ_LOCUS13376</name>
</gene>
<name>A0A183MBF1_9TREM</name>
<reference evidence="1 2" key="1">
    <citation type="submission" date="2018-11" db="EMBL/GenBank/DDBJ databases">
        <authorList>
            <consortium name="Pathogen Informatics"/>
        </authorList>
    </citation>
    <scope>NUCLEOTIDE SEQUENCE [LARGE SCALE GENOMIC DNA]</scope>
    <source>
        <strain evidence="1 2">Zambia</strain>
    </source>
</reference>
<protein>
    <submittedName>
        <fullName evidence="1">Uncharacterized protein</fullName>
    </submittedName>
</protein>
<keyword evidence="2" id="KW-1185">Reference proteome</keyword>
<sequence length="77" mass="9048">MKVSTSDGKHGIHWTLWIQLDDMYFADDLSLLSLLWQRTNQLPAEEEIGKSCWRRVVYTFCRSSALTWNSKGERKRG</sequence>